<evidence type="ECO:0000256" key="4">
    <source>
        <dbReference type="ARBA" id="ARBA00022692"/>
    </source>
</evidence>
<feature type="transmembrane region" description="Helical" evidence="7">
    <location>
        <begin position="73"/>
        <end position="96"/>
    </location>
</feature>
<dbReference type="NCBIfam" id="TIGR00937">
    <property type="entry name" value="2A51"/>
    <property type="match status" value="1"/>
</dbReference>
<gene>
    <name evidence="8" type="primary">chrA</name>
    <name evidence="8" type="ORF">WCN91_11820</name>
</gene>
<feature type="transmembrane region" description="Helical" evidence="7">
    <location>
        <begin position="281"/>
        <end position="303"/>
    </location>
</feature>
<feature type="transmembrane region" description="Helical" evidence="7">
    <location>
        <begin position="366"/>
        <end position="383"/>
    </location>
</feature>
<comment type="subcellular location">
    <subcellularLocation>
        <location evidence="1">Cell membrane</location>
        <topology evidence="1">Multi-pass membrane protein</topology>
    </subcellularLocation>
</comment>
<evidence type="ECO:0000256" key="6">
    <source>
        <dbReference type="ARBA" id="ARBA00023136"/>
    </source>
</evidence>
<feature type="transmembrane region" description="Helical" evidence="7">
    <location>
        <begin position="341"/>
        <end position="359"/>
    </location>
</feature>
<feature type="transmembrane region" description="Helical" evidence="7">
    <location>
        <begin position="315"/>
        <end position="335"/>
    </location>
</feature>
<dbReference type="EMBL" id="JBCGCU010000013">
    <property type="protein sequence ID" value="MEM0516091.1"/>
    <property type="molecule type" value="Genomic_DNA"/>
</dbReference>
<dbReference type="InterPro" id="IPR003370">
    <property type="entry name" value="Chromate_transpt"/>
</dbReference>
<organism evidence="8 9">
    <name type="scientific">Pseudoalteromonas qingdaonensis</name>
    <dbReference type="NCBI Taxonomy" id="3131913"/>
    <lineage>
        <taxon>Bacteria</taxon>
        <taxon>Pseudomonadati</taxon>
        <taxon>Pseudomonadota</taxon>
        <taxon>Gammaproteobacteria</taxon>
        <taxon>Alteromonadales</taxon>
        <taxon>Pseudoalteromonadaceae</taxon>
        <taxon>Pseudoalteromonas</taxon>
    </lineage>
</organism>
<feature type="transmembrane region" description="Helical" evidence="7">
    <location>
        <begin position="250"/>
        <end position="275"/>
    </location>
</feature>
<dbReference type="PIRSF" id="PIRSF004810">
    <property type="entry name" value="ChrA"/>
    <property type="match status" value="1"/>
</dbReference>
<evidence type="ECO:0000256" key="3">
    <source>
        <dbReference type="ARBA" id="ARBA00022475"/>
    </source>
</evidence>
<evidence type="ECO:0000256" key="2">
    <source>
        <dbReference type="ARBA" id="ARBA00005262"/>
    </source>
</evidence>
<keyword evidence="5 7" id="KW-1133">Transmembrane helix</keyword>
<dbReference type="InterPro" id="IPR014047">
    <property type="entry name" value="Chr_Tranpt_l_chain"/>
</dbReference>
<keyword evidence="4 7" id="KW-0812">Transmembrane</keyword>
<comment type="similarity">
    <text evidence="2">Belongs to the chromate ion transporter (CHR) (TC 2.A.51) family.</text>
</comment>
<feature type="transmembrane region" description="Helical" evidence="7">
    <location>
        <begin position="103"/>
        <end position="125"/>
    </location>
</feature>
<feature type="transmembrane region" description="Helical" evidence="7">
    <location>
        <begin position="191"/>
        <end position="214"/>
    </location>
</feature>
<evidence type="ECO:0000256" key="7">
    <source>
        <dbReference type="SAM" id="Phobius"/>
    </source>
</evidence>
<keyword evidence="3" id="KW-1003">Cell membrane</keyword>
<dbReference type="PANTHER" id="PTHR33567:SF3">
    <property type="entry name" value="CHROMATE ION TRANSPORTER (EUROFUNG)"/>
    <property type="match status" value="1"/>
</dbReference>
<sequence>MKLLSIFYQFFLLGCTSFGGPAAHLGYFQRHFVENKKWLTQQQYGHFISLSQLLPGPGSSQVGFAIGVERAGLAGGVAAFIGFTLPSMLIMLLLALGAQQLPWATAGLITGLKLFAVVIVADAVLNMSKSFCRSWHTRALALLSAGALIFIPSLYTQLAILALAAIWGAWQLQPFKDEGTRQDADKASTGLSKLPLLLFALLFILSFAATGELWQLSAQFYQAGSLVFGGGHVVLPLLDTILTDVDADSFLTGYAAAQAIPGPMFTFATYLGAVLAPATPLLGALIATLAIFLPGFLLVLGCARHWQALMSNPMLAGVSTAINATVVGFILAALYNPIIPAGLTQRWYLVFIVLGWWWLQRFKPPVLMLIAVFAALGLLLEQLPY</sequence>
<proteinExistence type="inferred from homology"/>
<keyword evidence="9" id="KW-1185">Reference proteome</keyword>
<feature type="transmembrane region" description="Helical" evidence="7">
    <location>
        <begin position="145"/>
        <end position="170"/>
    </location>
</feature>
<name>A0ABU9MXU8_9GAMM</name>
<dbReference type="PANTHER" id="PTHR33567">
    <property type="entry name" value="CHROMATE ION TRANSPORTER (EUROFUNG)"/>
    <property type="match status" value="1"/>
</dbReference>
<reference evidence="8 9" key="1">
    <citation type="submission" date="2024-03" db="EMBL/GenBank/DDBJ databases">
        <title>Pseudoalteromonas qingdaonensis sp. nov., isolated from the intestines of marine benthic organisms.</title>
        <authorList>
            <person name="Lin X."/>
            <person name="Fang S."/>
            <person name="Hu X."/>
        </authorList>
    </citation>
    <scope>NUCLEOTIDE SEQUENCE [LARGE SCALE GENOMIC DNA]</scope>
    <source>
        <strain evidence="8 9">YIC-827</strain>
    </source>
</reference>
<keyword evidence="6 7" id="KW-0472">Membrane</keyword>
<evidence type="ECO:0000313" key="8">
    <source>
        <dbReference type="EMBL" id="MEM0516091.1"/>
    </source>
</evidence>
<evidence type="ECO:0000256" key="1">
    <source>
        <dbReference type="ARBA" id="ARBA00004651"/>
    </source>
</evidence>
<dbReference type="Pfam" id="PF02417">
    <property type="entry name" value="Chromate_transp"/>
    <property type="match status" value="2"/>
</dbReference>
<protein>
    <submittedName>
        <fullName evidence="8">Chromate efflux transporter</fullName>
    </submittedName>
</protein>
<accession>A0ABU9MXU8</accession>
<dbReference type="PROSITE" id="PS51257">
    <property type="entry name" value="PROKAR_LIPOPROTEIN"/>
    <property type="match status" value="1"/>
</dbReference>
<feature type="transmembrane region" description="Helical" evidence="7">
    <location>
        <begin position="220"/>
        <end position="238"/>
    </location>
</feature>
<evidence type="ECO:0000313" key="9">
    <source>
        <dbReference type="Proteomes" id="UP001447008"/>
    </source>
</evidence>
<dbReference type="RefSeq" id="WP_342679298.1">
    <property type="nucleotide sequence ID" value="NZ_JBCGCU010000013.1"/>
</dbReference>
<comment type="caution">
    <text evidence="8">The sequence shown here is derived from an EMBL/GenBank/DDBJ whole genome shotgun (WGS) entry which is preliminary data.</text>
</comment>
<evidence type="ECO:0000256" key="5">
    <source>
        <dbReference type="ARBA" id="ARBA00022989"/>
    </source>
</evidence>
<dbReference type="Proteomes" id="UP001447008">
    <property type="component" value="Unassembled WGS sequence"/>
</dbReference>